<feature type="signal peptide" evidence="2">
    <location>
        <begin position="1"/>
        <end position="17"/>
    </location>
</feature>
<keyword evidence="2" id="KW-0732">Signal</keyword>
<protein>
    <submittedName>
        <fullName evidence="3">Uncharacterized protein</fullName>
    </submittedName>
</protein>
<organism evidence="3 4">
    <name type="scientific">Massarina eburnea CBS 473.64</name>
    <dbReference type="NCBI Taxonomy" id="1395130"/>
    <lineage>
        <taxon>Eukaryota</taxon>
        <taxon>Fungi</taxon>
        <taxon>Dikarya</taxon>
        <taxon>Ascomycota</taxon>
        <taxon>Pezizomycotina</taxon>
        <taxon>Dothideomycetes</taxon>
        <taxon>Pleosporomycetidae</taxon>
        <taxon>Pleosporales</taxon>
        <taxon>Massarineae</taxon>
        <taxon>Massarinaceae</taxon>
        <taxon>Massarina</taxon>
    </lineage>
</organism>
<proteinExistence type="predicted"/>
<feature type="region of interest" description="Disordered" evidence="1">
    <location>
        <begin position="96"/>
        <end position="124"/>
    </location>
</feature>
<dbReference type="EMBL" id="MU006776">
    <property type="protein sequence ID" value="KAF2646522.1"/>
    <property type="molecule type" value="Genomic_DNA"/>
</dbReference>
<sequence length="124" mass="13412">MQFSVILSTLVAGVALAAPISDIEKRDIGISLCKDVNFANCFQSTQPSTTCVPLAQDWNDSTSSINLDAGILCYFFVNPDCDTTVDFFHTEVAVPDLSKTPVNGPDGSTRDYSKKISSYRCSDS</sequence>
<accession>A0A6A6SGS2</accession>
<evidence type="ECO:0000313" key="3">
    <source>
        <dbReference type="EMBL" id="KAF2646522.1"/>
    </source>
</evidence>
<gene>
    <name evidence="3" type="ORF">P280DRAFT_464729</name>
</gene>
<feature type="chain" id="PRO_5025681573" evidence="2">
    <location>
        <begin position="18"/>
        <end position="124"/>
    </location>
</feature>
<evidence type="ECO:0000256" key="2">
    <source>
        <dbReference type="SAM" id="SignalP"/>
    </source>
</evidence>
<feature type="compositionally biased region" description="Polar residues" evidence="1">
    <location>
        <begin position="115"/>
        <end position="124"/>
    </location>
</feature>
<evidence type="ECO:0000313" key="4">
    <source>
        <dbReference type="Proteomes" id="UP000799753"/>
    </source>
</evidence>
<evidence type="ECO:0000256" key="1">
    <source>
        <dbReference type="SAM" id="MobiDB-lite"/>
    </source>
</evidence>
<keyword evidence="4" id="KW-1185">Reference proteome</keyword>
<dbReference type="AlphaFoldDB" id="A0A6A6SGS2"/>
<dbReference type="OrthoDB" id="2910287at2759"/>
<name>A0A6A6SGS2_9PLEO</name>
<reference evidence="3" key="1">
    <citation type="journal article" date="2020" name="Stud. Mycol.">
        <title>101 Dothideomycetes genomes: a test case for predicting lifestyles and emergence of pathogens.</title>
        <authorList>
            <person name="Haridas S."/>
            <person name="Albert R."/>
            <person name="Binder M."/>
            <person name="Bloem J."/>
            <person name="Labutti K."/>
            <person name="Salamov A."/>
            <person name="Andreopoulos B."/>
            <person name="Baker S."/>
            <person name="Barry K."/>
            <person name="Bills G."/>
            <person name="Bluhm B."/>
            <person name="Cannon C."/>
            <person name="Castanera R."/>
            <person name="Culley D."/>
            <person name="Daum C."/>
            <person name="Ezra D."/>
            <person name="Gonzalez J."/>
            <person name="Henrissat B."/>
            <person name="Kuo A."/>
            <person name="Liang C."/>
            <person name="Lipzen A."/>
            <person name="Lutzoni F."/>
            <person name="Magnuson J."/>
            <person name="Mondo S."/>
            <person name="Nolan M."/>
            <person name="Ohm R."/>
            <person name="Pangilinan J."/>
            <person name="Park H.-J."/>
            <person name="Ramirez L."/>
            <person name="Alfaro M."/>
            <person name="Sun H."/>
            <person name="Tritt A."/>
            <person name="Yoshinaga Y."/>
            <person name="Zwiers L.-H."/>
            <person name="Turgeon B."/>
            <person name="Goodwin S."/>
            <person name="Spatafora J."/>
            <person name="Crous P."/>
            <person name="Grigoriev I."/>
        </authorList>
    </citation>
    <scope>NUCLEOTIDE SEQUENCE</scope>
    <source>
        <strain evidence="3">CBS 473.64</strain>
    </source>
</reference>
<dbReference type="Proteomes" id="UP000799753">
    <property type="component" value="Unassembled WGS sequence"/>
</dbReference>